<dbReference type="NCBIfam" id="NF001453">
    <property type="entry name" value="PRK00312.1"/>
    <property type="match status" value="1"/>
</dbReference>
<dbReference type="InterPro" id="IPR029063">
    <property type="entry name" value="SAM-dependent_MTases_sf"/>
</dbReference>
<dbReference type="EC" id="2.1.1.77" evidence="3"/>
<dbReference type="InterPro" id="IPR000682">
    <property type="entry name" value="PCMT"/>
</dbReference>
<dbReference type="EMBL" id="UINC01053061">
    <property type="protein sequence ID" value="SVB69123.1"/>
    <property type="molecule type" value="Genomic_DNA"/>
</dbReference>
<dbReference type="AlphaFoldDB" id="A0A382G3I0"/>
<evidence type="ECO:0000256" key="7">
    <source>
        <dbReference type="ARBA" id="ARBA00022691"/>
    </source>
</evidence>
<dbReference type="FunFam" id="3.40.50.150:FF:000010">
    <property type="entry name" value="Protein-L-isoaspartate O-methyltransferase"/>
    <property type="match status" value="1"/>
</dbReference>
<accession>A0A382G3I0</accession>
<dbReference type="Pfam" id="PF01135">
    <property type="entry name" value="PCMT"/>
    <property type="match status" value="1"/>
</dbReference>
<dbReference type="GO" id="GO:0032259">
    <property type="term" value="P:methylation"/>
    <property type="evidence" value="ECO:0007669"/>
    <property type="project" value="UniProtKB-KW"/>
</dbReference>
<name>A0A382G3I0_9ZZZZ</name>
<evidence type="ECO:0000256" key="3">
    <source>
        <dbReference type="ARBA" id="ARBA00011890"/>
    </source>
</evidence>
<dbReference type="GO" id="GO:0004719">
    <property type="term" value="F:protein-L-isoaspartate (D-aspartate) O-methyltransferase activity"/>
    <property type="evidence" value="ECO:0007669"/>
    <property type="project" value="UniProtKB-EC"/>
</dbReference>
<dbReference type="GO" id="GO:0005737">
    <property type="term" value="C:cytoplasm"/>
    <property type="evidence" value="ECO:0007669"/>
    <property type="project" value="UniProtKB-SubCell"/>
</dbReference>
<evidence type="ECO:0000256" key="4">
    <source>
        <dbReference type="ARBA" id="ARBA00022490"/>
    </source>
</evidence>
<evidence type="ECO:0000313" key="8">
    <source>
        <dbReference type="EMBL" id="SVB69123.1"/>
    </source>
</evidence>
<dbReference type="HAMAP" id="MF_00090">
    <property type="entry name" value="PIMT"/>
    <property type="match status" value="1"/>
</dbReference>
<evidence type="ECO:0000256" key="2">
    <source>
        <dbReference type="ARBA" id="ARBA00005369"/>
    </source>
</evidence>
<comment type="subcellular location">
    <subcellularLocation>
        <location evidence="1">Cytoplasm</location>
    </subcellularLocation>
</comment>
<sequence>MASEKIINKRLTMVDSQLAKRGIFDKNVLNAIKTVPRHEFISFQYSSMAYMDGPLPIGQGQTISQPYIIGYMTEALKVKPHHTVLEIGTGCGYQTAVLSLLVKKVISLEINNSLAVTSEKRLSRLGYENVEVHQTNGNSGWEEHAPYPRIMVTACPKKIPSDLINQLENTGIMIIPVGEEKEKQALMMVTKDKEGKVKIKPTLPVRFVPML</sequence>
<dbReference type="PANTHER" id="PTHR11579">
    <property type="entry name" value="PROTEIN-L-ISOASPARTATE O-METHYLTRANSFERASE"/>
    <property type="match status" value="1"/>
</dbReference>
<keyword evidence="7" id="KW-0949">S-adenosyl-L-methionine</keyword>
<keyword evidence="6" id="KW-0808">Transferase</keyword>
<reference evidence="8" key="1">
    <citation type="submission" date="2018-05" db="EMBL/GenBank/DDBJ databases">
        <authorList>
            <person name="Lanie J.A."/>
            <person name="Ng W.-L."/>
            <person name="Kazmierczak K.M."/>
            <person name="Andrzejewski T.M."/>
            <person name="Davidsen T.M."/>
            <person name="Wayne K.J."/>
            <person name="Tettelin H."/>
            <person name="Glass J.I."/>
            <person name="Rusch D."/>
            <person name="Podicherti R."/>
            <person name="Tsui H.-C.T."/>
            <person name="Winkler M.E."/>
        </authorList>
    </citation>
    <scope>NUCLEOTIDE SEQUENCE</scope>
</reference>
<keyword evidence="5" id="KW-0489">Methyltransferase</keyword>
<evidence type="ECO:0000256" key="6">
    <source>
        <dbReference type="ARBA" id="ARBA00022679"/>
    </source>
</evidence>
<dbReference type="PANTHER" id="PTHR11579:SF0">
    <property type="entry name" value="PROTEIN-L-ISOASPARTATE(D-ASPARTATE) O-METHYLTRANSFERASE"/>
    <property type="match status" value="1"/>
</dbReference>
<evidence type="ECO:0000256" key="5">
    <source>
        <dbReference type="ARBA" id="ARBA00022603"/>
    </source>
</evidence>
<evidence type="ECO:0000256" key="1">
    <source>
        <dbReference type="ARBA" id="ARBA00004496"/>
    </source>
</evidence>
<protein>
    <recommendedName>
        <fullName evidence="3">protein-L-isoaspartate(D-aspartate) O-methyltransferase</fullName>
        <ecNumber evidence="3">2.1.1.77</ecNumber>
    </recommendedName>
</protein>
<dbReference type="CDD" id="cd02440">
    <property type="entry name" value="AdoMet_MTases"/>
    <property type="match status" value="1"/>
</dbReference>
<comment type="similarity">
    <text evidence="2">Belongs to the methyltransferase superfamily. L-isoaspartyl/D-aspartyl protein methyltransferase family.</text>
</comment>
<organism evidence="8">
    <name type="scientific">marine metagenome</name>
    <dbReference type="NCBI Taxonomy" id="408172"/>
    <lineage>
        <taxon>unclassified sequences</taxon>
        <taxon>metagenomes</taxon>
        <taxon>ecological metagenomes</taxon>
    </lineage>
</organism>
<keyword evidence="4" id="KW-0963">Cytoplasm</keyword>
<dbReference type="Gene3D" id="3.40.50.150">
    <property type="entry name" value="Vaccinia Virus protein VP39"/>
    <property type="match status" value="1"/>
</dbReference>
<gene>
    <name evidence="8" type="ORF">METZ01_LOCUS221977</name>
</gene>
<dbReference type="SUPFAM" id="SSF53335">
    <property type="entry name" value="S-adenosyl-L-methionine-dependent methyltransferases"/>
    <property type="match status" value="1"/>
</dbReference>
<dbReference type="NCBIfam" id="TIGR00080">
    <property type="entry name" value="pimt"/>
    <property type="match status" value="1"/>
</dbReference>
<proteinExistence type="inferred from homology"/>